<dbReference type="EMBL" id="MU269390">
    <property type="protein sequence ID" value="KAH7902924.1"/>
    <property type="molecule type" value="Genomic_DNA"/>
</dbReference>
<gene>
    <name evidence="1" type="ORF">BJ138DRAFT_1120937</name>
</gene>
<proteinExistence type="predicted"/>
<dbReference type="Proteomes" id="UP000790377">
    <property type="component" value="Unassembled WGS sequence"/>
</dbReference>
<name>A0ACB7ZPY9_9AGAM</name>
<protein>
    <submittedName>
        <fullName evidence="1">Uncharacterized protein</fullName>
    </submittedName>
</protein>
<sequence length="246" mass="27440">MSSRQELESPGVAEPGSELSTFSGDLNSSEDLRPQASPTTVPETPNVLHNSLSNIKIEPVSIRLTRSVHRSPRTRQVPIGTQLAVGAIRGCKSFSCLSHITSISSPLQTSTTAEIQCALFARMLVPDIYRNFYSQIPSQNDAETSDAEDAEFERMESELVLEVMRCQRNIWSLENKLSEARLDENIAMRNLYKLHAENTERKLEGAEFDLGCVHNSICKNEASRQNPKRRRISSPRSEPAHLSSEA</sequence>
<reference evidence="1" key="1">
    <citation type="journal article" date="2021" name="New Phytol.">
        <title>Evolutionary innovations through gain and loss of genes in the ectomycorrhizal Boletales.</title>
        <authorList>
            <person name="Wu G."/>
            <person name="Miyauchi S."/>
            <person name="Morin E."/>
            <person name="Kuo A."/>
            <person name="Drula E."/>
            <person name="Varga T."/>
            <person name="Kohler A."/>
            <person name="Feng B."/>
            <person name="Cao Y."/>
            <person name="Lipzen A."/>
            <person name="Daum C."/>
            <person name="Hundley H."/>
            <person name="Pangilinan J."/>
            <person name="Johnson J."/>
            <person name="Barry K."/>
            <person name="LaButti K."/>
            <person name="Ng V."/>
            <person name="Ahrendt S."/>
            <person name="Min B."/>
            <person name="Choi I.G."/>
            <person name="Park H."/>
            <person name="Plett J.M."/>
            <person name="Magnuson J."/>
            <person name="Spatafora J.W."/>
            <person name="Nagy L.G."/>
            <person name="Henrissat B."/>
            <person name="Grigoriev I.V."/>
            <person name="Yang Z.L."/>
            <person name="Xu J."/>
            <person name="Martin F.M."/>
        </authorList>
    </citation>
    <scope>NUCLEOTIDE SEQUENCE</scope>
    <source>
        <strain evidence="1">ATCC 28755</strain>
    </source>
</reference>
<comment type="caution">
    <text evidence="1">The sequence shown here is derived from an EMBL/GenBank/DDBJ whole genome shotgun (WGS) entry which is preliminary data.</text>
</comment>
<accession>A0ACB7ZPY9</accession>
<keyword evidence="2" id="KW-1185">Reference proteome</keyword>
<evidence type="ECO:0000313" key="1">
    <source>
        <dbReference type="EMBL" id="KAH7902924.1"/>
    </source>
</evidence>
<evidence type="ECO:0000313" key="2">
    <source>
        <dbReference type="Proteomes" id="UP000790377"/>
    </source>
</evidence>
<organism evidence="1 2">
    <name type="scientific">Hygrophoropsis aurantiaca</name>
    <dbReference type="NCBI Taxonomy" id="72124"/>
    <lineage>
        <taxon>Eukaryota</taxon>
        <taxon>Fungi</taxon>
        <taxon>Dikarya</taxon>
        <taxon>Basidiomycota</taxon>
        <taxon>Agaricomycotina</taxon>
        <taxon>Agaricomycetes</taxon>
        <taxon>Agaricomycetidae</taxon>
        <taxon>Boletales</taxon>
        <taxon>Coniophorineae</taxon>
        <taxon>Hygrophoropsidaceae</taxon>
        <taxon>Hygrophoropsis</taxon>
    </lineage>
</organism>